<dbReference type="GO" id="GO:0071028">
    <property type="term" value="P:nuclear mRNA surveillance"/>
    <property type="evidence" value="ECO:0007669"/>
    <property type="project" value="TreeGrafter"/>
</dbReference>
<dbReference type="InterPro" id="IPR020568">
    <property type="entry name" value="Ribosomal_Su5_D2-typ_SF"/>
</dbReference>
<keyword evidence="4" id="KW-0271">Exosome</keyword>
<sequence>MTFEVNTSILPNADGSAELVYTNNGTKVLCSVSGPIEPKPRQELPQQASLEIIVRPARGLSTTREKLIEDKLRSLLQNIIIRYKYPRQLILIVVQFLVVDEDPVYLTNELSAAINCCFFALVDADVALYWSFASVAVCIKGDGSGDGEQLIKSPTGKEIAQSDSFHVVCFGIENGKVEKLLLLESAGDFTELQLFDMLGQTVGDVESLHQLQRKAITKKVEGDYIWRGPIEQES</sequence>
<evidence type="ECO:0000313" key="8">
    <source>
        <dbReference type="Proteomes" id="UP000001996"/>
    </source>
</evidence>
<dbReference type="FunCoup" id="A5DX21">
    <property type="interactions" value="256"/>
</dbReference>
<comment type="similarity">
    <text evidence="2">Belongs to the RNase PH family.</text>
</comment>
<dbReference type="Proteomes" id="UP000001996">
    <property type="component" value="Unassembled WGS sequence"/>
</dbReference>
<dbReference type="CDD" id="cd11372">
    <property type="entry name" value="RNase_PH_RRP46"/>
    <property type="match status" value="1"/>
</dbReference>
<protein>
    <recommendedName>
        <fullName evidence="6">Exoribonuclease phosphorolytic domain-containing protein</fullName>
    </recommendedName>
</protein>
<dbReference type="KEGG" id="lel:PVL30_001877"/>
<dbReference type="PANTHER" id="PTHR11953:SF1">
    <property type="entry name" value="EXOSOME COMPLEX COMPONENT RRP46"/>
    <property type="match status" value="1"/>
</dbReference>
<feature type="domain" description="Exoribonuclease phosphorolytic" evidence="6">
    <location>
        <begin position="3"/>
        <end position="126"/>
    </location>
</feature>
<dbReference type="InterPro" id="IPR050080">
    <property type="entry name" value="RNase_PH"/>
</dbReference>
<accession>A5DX21</accession>
<dbReference type="SUPFAM" id="SSF55666">
    <property type="entry name" value="Ribonuclease PH domain 2-like"/>
    <property type="match status" value="1"/>
</dbReference>
<comment type="subcellular location">
    <subcellularLocation>
        <location evidence="1">Nucleus</location>
    </subcellularLocation>
</comment>
<dbReference type="InterPro" id="IPR001247">
    <property type="entry name" value="ExoRNase_PH_dom1"/>
</dbReference>
<name>A5DX21_LODEL</name>
<dbReference type="GO" id="GO:0071051">
    <property type="term" value="P:poly(A)-dependent snoRNA 3'-end processing"/>
    <property type="evidence" value="ECO:0007669"/>
    <property type="project" value="TreeGrafter"/>
</dbReference>
<evidence type="ECO:0000256" key="2">
    <source>
        <dbReference type="ARBA" id="ARBA00006678"/>
    </source>
</evidence>
<dbReference type="HOGENOM" id="CLU_063514_2_1_1"/>
<dbReference type="InterPro" id="IPR036345">
    <property type="entry name" value="ExoRNase_PH_dom2_sf"/>
</dbReference>
<evidence type="ECO:0000259" key="6">
    <source>
        <dbReference type="Pfam" id="PF01138"/>
    </source>
</evidence>
<reference evidence="7 8" key="1">
    <citation type="journal article" date="2009" name="Nature">
        <title>Evolution of pathogenicity and sexual reproduction in eight Candida genomes.</title>
        <authorList>
            <person name="Butler G."/>
            <person name="Rasmussen M.D."/>
            <person name="Lin M.F."/>
            <person name="Santos M.A."/>
            <person name="Sakthikumar S."/>
            <person name="Munro C.A."/>
            <person name="Rheinbay E."/>
            <person name="Grabherr M."/>
            <person name="Forche A."/>
            <person name="Reedy J.L."/>
            <person name="Agrafioti I."/>
            <person name="Arnaud M.B."/>
            <person name="Bates S."/>
            <person name="Brown A.J."/>
            <person name="Brunke S."/>
            <person name="Costanzo M.C."/>
            <person name="Fitzpatrick D.A."/>
            <person name="de Groot P.W."/>
            <person name="Harris D."/>
            <person name="Hoyer L.L."/>
            <person name="Hube B."/>
            <person name="Klis F.M."/>
            <person name="Kodira C."/>
            <person name="Lennard N."/>
            <person name="Logue M.E."/>
            <person name="Martin R."/>
            <person name="Neiman A.M."/>
            <person name="Nikolaou E."/>
            <person name="Quail M.A."/>
            <person name="Quinn J."/>
            <person name="Santos M.C."/>
            <person name="Schmitzberger F.F."/>
            <person name="Sherlock G."/>
            <person name="Shah P."/>
            <person name="Silverstein K.A."/>
            <person name="Skrzypek M.S."/>
            <person name="Soll D."/>
            <person name="Staggs R."/>
            <person name="Stansfield I."/>
            <person name="Stumpf M.P."/>
            <person name="Sudbery P.E."/>
            <person name="Srikantha T."/>
            <person name="Zeng Q."/>
            <person name="Berman J."/>
            <person name="Berriman M."/>
            <person name="Heitman J."/>
            <person name="Gow N.A."/>
            <person name="Lorenz M.C."/>
            <person name="Birren B.W."/>
            <person name="Kellis M."/>
            <person name="Cuomo C.A."/>
        </authorList>
    </citation>
    <scope>NUCLEOTIDE SEQUENCE [LARGE SCALE GENOMIC DNA]</scope>
    <source>
        <strain evidence="8">ATCC 11503 / BCRC 21390 / CBS 2605 / JCM 1781 / NBRC 1676 / NRRL YB-4239</strain>
    </source>
</reference>
<dbReference type="GO" id="GO:0071035">
    <property type="term" value="P:nuclear polyadenylation-dependent rRNA catabolic process"/>
    <property type="evidence" value="ECO:0007669"/>
    <property type="project" value="EnsemblFungi"/>
</dbReference>
<organism evidence="7 8">
    <name type="scientific">Lodderomyces elongisporus (strain ATCC 11503 / CBS 2605 / JCM 1781 / NBRC 1676 / NRRL YB-4239)</name>
    <name type="common">Yeast</name>
    <name type="synonym">Saccharomyces elongisporus</name>
    <dbReference type="NCBI Taxonomy" id="379508"/>
    <lineage>
        <taxon>Eukaryota</taxon>
        <taxon>Fungi</taxon>
        <taxon>Dikarya</taxon>
        <taxon>Ascomycota</taxon>
        <taxon>Saccharomycotina</taxon>
        <taxon>Pichiomycetes</taxon>
        <taxon>Debaryomycetaceae</taxon>
        <taxon>Candida/Lodderomyces clade</taxon>
        <taxon>Lodderomyces</taxon>
    </lineage>
</organism>
<dbReference type="GO" id="GO:0000176">
    <property type="term" value="C:nuclear exosome (RNase complex)"/>
    <property type="evidence" value="ECO:0007669"/>
    <property type="project" value="EnsemblFungi"/>
</dbReference>
<dbReference type="OrthoDB" id="27298at2759"/>
<dbReference type="GO" id="GO:0071038">
    <property type="term" value="P:TRAMP-dependent tRNA surveillance pathway"/>
    <property type="evidence" value="ECO:0007669"/>
    <property type="project" value="EnsemblFungi"/>
</dbReference>
<dbReference type="GO" id="GO:0071042">
    <property type="term" value="P:nuclear polyadenylation-dependent mRNA catabolic process"/>
    <property type="evidence" value="ECO:0007669"/>
    <property type="project" value="EnsemblFungi"/>
</dbReference>
<dbReference type="GO" id="GO:0000177">
    <property type="term" value="C:cytoplasmic exosome (RNase complex)"/>
    <property type="evidence" value="ECO:0007669"/>
    <property type="project" value="EnsemblFungi"/>
</dbReference>
<dbReference type="GO" id="GO:0005730">
    <property type="term" value="C:nucleolus"/>
    <property type="evidence" value="ECO:0007669"/>
    <property type="project" value="EnsemblFungi"/>
</dbReference>
<dbReference type="SUPFAM" id="SSF54211">
    <property type="entry name" value="Ribosomal protein S5 domain 2-like"/>
    <property type="match status" value="1"/>
</dbReference>
<dbReference type="Pfam" id="PF01138">
    <property type="entry name" value="RNase_PH"/>
    <property type="match status" value="1"/>
</dbReference>
<keyword evidence="8" id="KW-1185">Reference proteome</keyword>
<gene>
    <name evidence="7" type="ORF">LELG_01908</name>
</gene>
<evidence type="ECO:0000256" key="4">
    <source>
        <dbReference type="ARBA" id="ARBA00022835"/>
    </source>
</evidence>
<proteinExistence type="inferred from homology"/>
<dbReference type="GeneID" id="5234376"/>
<dbReference type="AlphaFoldDB" id="A5DX21"/>
<dbReference type="PANTHER" id="PTHR11953">
    <property type="entry name" value="EXOSOME COMPLEX COMPONENT"/>
    <property type="match status" value="1"/>
</dbReference>
<dbReference type="InParanoid" id="A5DX21"/>
<dbReference type="InterPro" id="IPR027408">
    <property type="entry name" value="PNPase/RNase_PH_dom_sf"/>
</dbReference>
<evidence type="ECO:0000313" key="7">
    <source>
        <dbReference type="EMBL" id="EDK43729.1"/>
    </source>
</evidence>
<evidence type="ECO:0000256" key="5">
    <source>
        <dbReference type="ARBA" id="ARBA00023242"/>
    </source>
</evidence>
<keyword evidence="3" id="KW-0698">rRNA processing</keyword>
<dbReference type="GO" id="GO:0034475">
    <property type="term" value="P:U4 snRNA 3'-end processing"/>
    <property type="evidence" value="ECO:0007669"/>
    <property type="project" value="TreeGrafter"/>
</dbReference>
<dbReference type="EMBL" id="CH981525">
    <property type="protein sequence ID" value="EDK43729.1"/>
    <property type="molecule type" value="Genomic_DNA"/>
</dbReference>
<dbReference type="GO" id="GO:0016075">
    <property type="term" value="P:rRNA catabolic process"/>
    <property type="evidence" value="ECO:0007669"/>
    <property type="project" value="TreeGrafter"/>
</dbReference>
<evidence type="ECO:0000256" key="1">
    <source>
        <dbReference type="ARBA" id="ARBA00004123"/>
    </source>
</evidence>
<dbReference type="Gene3D" id="3.30.230.70">
    <property type="entry name" value="GHMP Kinase, N-terminal domain"/>
    <property type="match status" value="1"/>
</dbReference>
<evidence type="ECO:0000256" key="3">
    <source>
        <dbReference type="ARBA" id="ARBA00022552"/>
    </source>
</evidence>
<dbReference type="eggNOG" id="KOG1069">
    <property type="taxonomic scope" value="Eukaryota"/>
</dbReference>
<dbReference type="OMA" id="CIINEQG"/>
<dbReference type="GO" id="GO:0003723">
    <property type="term" value="F:RNA binding"/>
    <property type="evidence" value="ECO:0007669"/>
    <property type="project" value="TreeGrafter"/>
</dbReference>
<dbReference type="VEuPathDB" id="FungiDB:LELG_01908"/>
<dbReference type="GO" id="GO:0000467">
    <property type="term" value="P:exonucleolytic trimming to generate mature 3'-end of 5.8S rRNA from tricistronic rRNA transcript (SSU-rRNA, 5.8S rRNA, LSU-rRNA)"/>
    <property type="evidence" value="ECO:0007669"/>
    <property type="project" value="EnsemblFungi"/>
</dbReference>
<keyword evidence="5" id="KW-0539">Nucleus</keyword>
<dbReference type="STRING" id="379508.A5DX21"/>